<dbReference type="Pfam" id="PF00754">
    <property type="entry name" value="F5_F8_type_C"/>
    <property type="match status" value="1"/>
</dbReference>
<dbReference type="Proteomes" id="UP000075920">
    <property type="component" value="Unassembled WGS sequence"/>
</dbReference>
<keyword evidence="3" id="KW-1185">Reference proteome</keyword>
<reference evidence="2" key="2">
    <citation type="submission" date="2020-05" db="UniProtKB">
        <authorList>
            <consortium name="EnsemblMetazoa"/>
        </authorList>
    </citation>
    <scope>IDENTIFICATION</scope>
    <source>
        <strain evidence="2">MINIMUS1</strain>
    </source>
</reference>
<reference evidence="3" key="1">
    <citation type="submission" date="2013-03" db="EMBL/GenBank/DDBJ databases">
        <title>The Genome Sequence of Anopheles minimus MINIMUS1.</title>
        <authorList>
            <consortium name="The Broad Institute Genomics Platform"/>
            <person name="Neafsey D.E."/>
            <person name="Walton C."/>
            <person name="Walker B."/>
            <person name="Young S.K."/>
            <person name="Zeng Q."/>
            <person name="Gargeya S."/>
            <person name="Fitzgerald M."/>
            <person name="Haas B."/>
            <person name="Abouelleil A."/>
            <person name="Allen A.W."/>
            <person name="Alvarado L."/>
            <person name="Arachchi H.M."/>
            <person name="Berlin A.M."/>
            <person name="Chapman S.B."/>
            <person name="Gainer-Dewar J."/>
            <person name="Goldberg J."/>
            <person name="Griggs A."/>
            <person name="Gujja S."/>
            <person name="Hansen M."/>
            <person name="Howarth C."/>
            <person name="Imamovic A."/>
            <person name="Ireland A."/>
            <person name="Larimer J."/>
            <person name="McCowan C."/>
            <person name="Murphy C."/>
            <person name="Pearson M."/>
            <person name="Poon T.W."/>
            <person name="Priest M."/>
            <person name="Roberts A."/>
            <person name="Saif S."/>
            <person name="Shea T."/>
            <person name="Sisk P."/>
            <person name="Sykes S."/>
            <person name="Wortman J."/>
            <person name="Nusbaum C."/>
            <person name="Birren B."/>
        </authorList>
    </citation>
    <scope>NUCLEOTIDE SEQUENCE [LARGE SCALE GENOMIC DNA]</scope>
    <source>
        <strain evidence="3">MINIMUS1</strain>
    </source>
</reference>
<dbReference type="FunFam" id="1.25.40.420:FF:000005">
    <property type="entry name" value="BTB/POZ domain-containing protein 9"/>
    <property type="match status" value="1"/>
</dbReference>
<evidence type="ECO:0000259" key="1">
    <source>
        <dbReference type="PROSITE" id="PS50097"/>
    </source>
</evidence>
<dbReference type="Gene3D" id="1.25.40.420">
    <property type="match status" value="1"/>
</dbReference>
<dbReference type="GO" id="GO:0005737">
    <property type="term" value="C:cytoplasm"/>
    <property type="evidence" value="ECO:0007669"/>
    <property type="project" value="TreeGrafter"/>
</dbReference>
<proteinExistence type="predicted"/>
<dbReference type="Gene3D" id="3.30.710.10">
    <property type="entry name" value="Potassium Channel Kv1.1, Chain A"/>
    <property type="match status" value="1"/>
</dbReference>
<feature type="domain" description="BTB" evidence="1">
    <location>
        <begin position="44"/>
        <end position="110"/>
    </location>
</feature>
<organism evidence="2 3">
    <name type="scientific">Anopheles minimus</name>
    <dbReference type="NCBI Taxonomy" id="112268"/>
    <lineage>
        <taxon>Eukaryota</taxon>
        <taxon>Metazoa</taxon>
        <taxon>Ecdysozoa</taxon>
        <taxon>Arthropoda</taxon>
        <taxon>Hexapoda</taxon>
        <taxon>Insecta</taxon>
        <taxon>Pterygota</taxon>
        <taxon>Neoptera</taxon>
        <taxon>Endopterygota</taxon>
        <taxon>Diptera</taxon>
        <taxon>Nematocera</taxon>
        <taxon>Culicoidea</taxon>
        <taxon>Culicidae</taxon>
        <taxon>Anophelinae</taxon>
        <taxon>Anopheles</taxon>
    </lineage>
</organism>
<dbReference type="SMART" id="SM00225">
    <property type="entry name" value="BTB"/>
    <property type="match status" value="1"/>
</dbReference>
<dbReference type="InterPro" id="IPR011333">
    <property type="entry name" value="SKP1/BTB/POZ_sf"/>
</dbReference>
<evidence type="ECO:0000313" key="2">
    <source>
        <dbReference type="EnsemblMetazoa" id="AMIN010121-PA"/>
    </source>
</evidence>
<dbReference type="GO" id="GO:0050804">
    <property type="term" value="P:modulation of chemical synaptic transmission"/>
    <property type="evidence" value="ECO:0007669"/>
    <property type="project" value="TreeGrafter"/>
</dbReference>
<dbReference type="SUPFAM" id="SSF49785">
    <property type="entry name" value="Galactose-binding domain-like"/>
    <property type="match status" value="2"/>
</dbReference>
<dbReference type="GO" id="GO:0048512">
    <property type="term" value="P:circadian behavior"/>
    <property type="evidence" value="ECO:0007669"/>
    <property type="project" value="TreeGrafter"/>
</dbReference>
<dbReference type="Gene3D" id="2.60.120.260">
    <property type="entry name" value="Galactose-binding domain-like"/>
    <property type="match status" value="2"/>
</dbReference>
<dbReference type="GO" id="GO:0008344">
    <property type="term" value="P:adult locomotory behavior"/>
    <property type="evidence" value="ECO:0007669"/>
    <property type="project" value="TreeGrafter"/>
</dbReference>
<sequence>MSSQNGGMVVNQHPSGGMARPQEIELTARFSKQMAQLCMSSDYSDVTFIVENQRIPAHRVILAARSEYFRALLYGGMQETKQDEITLHIPLLAFKSLLKYIYSGSMSLVHMKEEHLLDTLGLANQYGFVDLEMAISDYLRQVLSLNNVCAVLDAARLFALDGLTTVCHSFMDRNASDILQHESFRNLSLDSLSSLLLRDSFFAREVEIFQAVHDWCRCNADSEQNVDVIVDKVRFALMSLEELLTVVRPSGILDPERLLDAIAEKISSKQLPYRGALWPEENVATPKFNSQTIHGELRSALLDGDTVSYDMETGYTRHSIGETGDGNGIIVELGKLFIINHIKVLLWDRDTRSYSYYIEVSVNQRNWERIVDHSKYPCRSWQFLYFPAQAVRYIRLVGTHNTMNSVFHVVALEAMFTETTTPVVDGILQPTYNVATVERSATVVEGVSRTRNVLLNGEVKNYDWDSGYTCHQIGEGVILIQLGQPCWIDSMRLLLWDCDSRSYSFYIEVSVDMKEWQVVVDKQLEHLKSWQHFTFPPNVVSHFEMKLLVWLVVVCGTFACTHGSFVECDLDLEDAKIINQLPEQCQNVDDATKAIMLEEAASFKLFHQKLLEYEASQAPSNDDGIHMDMDFRNELYAAGNLHLCLNVNETLQLYLRCLIDKRSIMLNFIAQAT</sequence>
<evidence type="ECO:0000313" key="3">
    <source>
        <dbReference type="Proteomes" id="UP000075920"/>
    </source>
</evidence>
<protein>
    <recommendedName>
        <fullName evidence="1">BTB domain-containing protein</fullName>
    </recommendedName>
</protein>
<dbReference type="Pfam" id="PF00651">
    <property type="entry name" value="BTB"/>
    <property type="match status" value="1"/>
</dbReference>
<dbReference type="Pfam" id="PF07707">
    <property type="entry name" value="BACK"/>
    <property type="match status" value="1"/>
</dbReference>
<accession>A0A182WIB7</accession>
<dbReference type="PANTHER" id="PTHR46306">
    <property type="entry name" value="BTB/POZ DOMAIN-CONTAINING PROTEIN 9"/>
    <property type="match status" value="1"/>
</dbReference>
<dbReference type="InterPro" id="IPR052407">
    <property type="entry name" value="BTB_POZ_domain_cont_9"/>
</dbReference>
<dbReference type="VEuPathDB" id="VectorBase:AMIN010121"/>
<name>A0A182WIB7_9DIPT</name>
<dbReference type="PROSITE" id="PS50097">
    <property type="entry name" value="BTB"/>
    <property type="match status" value="1"/>
</dbReference>
<dbReference type="CDD" id="cd18287">
    <property type="entry name" value="BTB_POZ_BTBD9"/>
    <property type="match status" value="1"/>
</dbReference>
<dbReference type="STRING" id="112268.A0A182WIB7"/>
<dbReference type="FunFam" id="3.30.710.10:FF:000042">
    <property type="entry name" value="BTB/POZ domain-containing protein 9"/>
    <property type="match status" value="1"/>
</dbReference>
<dbReference type="AlphaFoldDB" id="A0A182WIB7"/>
<dbReference type="PANTHER" id="PTHR46306:SF1">
    <property type="entry name" value="BTB_POZ DOMAIN-CONTAINING PROTEIN 9"/>
    <property type="match status" value="1"/>
</dbReference>
<dbReference type="EnsemblMetazoa" id="AMIN010121-RA">
    <property type="protein sequence ID" value="AMIN010121-PA"/>
    <property type="gene ID" value="AMIN010121"/>
</dbReference>
<dbReference type="InterPro" id="IPR000210">
    <property type="entry name" value="BTB/POZ_dom"/>
</dbReference>
<dbReference type="SUPFAM" id="SSF54695">
    <property type="entry name" value="POZ domain"/>
    <property type="match status" value="1"/>
</dbReference>
<dbReference type="InterPro" id="IPR000421">
    <property type="entry name" value="FA58C"/>
</dbReference>
<dbReference type="InterPro" id="IPR008979">
    <property type="entry name" value="Galactose-bd-like_sf"/>
</dbReference>
<dbReference type="SMART" id="SM00875">
    <property type="entry name" value="BACK"/>
    <property type="match status" value="1"/>
</dbReference>
<dbReference type="InterPro" id="IPR011705">
    <property type="entry name" value="BACK"/>
</dbReference>